<keyword evidence="1 6" id="KW-0808">Transferase</keyword>
<dbReference type="InterPro" id="IPR041561">
    <property type="entry name" value="PglD_N"/>
</dbReference>
<dbReference type="Proteomes" id="UP000180057">
    <property type="component" value="Unassembled WGS sequence"/>
</dbReference>
<evidence type="ECO:0000313" key="6">
    <source>
        <dbReference type="EMBL" id="OIJ22376.1"/>
    </source>
</evidence>
<dbReference type="Pfam" id="PF00132">
    <property type="entry name" value="Hexapep"/>
    <property type="match status" value="1"/>
</dbReference>
<evidence type="ECO:0000256" key="3">
    <source>
        <dbReference type="PIRSR" id="PIRSR620019-1"/>
    </source>
</evidence>
<dbReference type="InterPro" id="IPR020019">
    <property type="entry name" value="AcTrfase_PglD-like"/>
</dbReference>
<accession>A0A1S2MCR8</accession>
<dbReference type="NCBIfam" id="TIGR03570">
    <property type="entry name" value="NeuD_NnaD"/>
    <property type="match status" value="1"/>
</dbReference>
<evidence type="ECO:0000259" key="5">
    <source>
        <dbReference type="Pfam" id="PF17836"/>
    </source>
</evidence>
<evidence type="ECO:0000313" key="7">
    <source>
        <dbReference type="Proteomes" id="UP000180057"/>
    </source>
</evidence>
<protein>
    <submittedName>
        <fullName evidence="6">Sugar acetyltransferase</fullName>
    </submittedName>
</protein>
<dbReference type="OrthoDB" id="9794407at2"/>
<dbReference type="PROSITE" id="PS00101">
    <property type="entry name" value="HEXAPEP_TRANSFERASES"/>
    <property type="match status" value="1"/>
</dbReference>
<dbReference type="SUPFAM" id="SSF51161">
    <property type="entry name" value="Trimeric LpxA-like enzymes"/>
    <property type="match status" value="1"/>
</dbReference>
<proteinExistence type="predicted"/>
<dbReference type="Gene3D" id="3.40.50.20">
    <property type="match status" value="1"/>
</dbReference>
<keyword evidence="2" id="KW-0677">Repeat</keyword>
<keyword evidence="7" id="KW-1185">Reference proteome</keyword>
<dbReference type="InterPro" id="IPR050179">
    <property type="entry name" value="Trans_hexapeptide_repeat"/>
</dbReference>
<comment type="caution">
    <text evidence="6">The sequence shown here is derived from an EMBL/GenBank/DDBJ whole genome shotgun (WGS) entry which is preliminary data.</text>
</comment>
<dbReference type="Pfam" id="PF17836">
    <property type="entry name" value="PglD_N"/>
    <property type="match status" value="1"/>
</dbReference>
<feature type="binding site" evidence="4">
    <location>
        <position position="147"/>
    </location>
    <ligand>
        <name>acetyl-CoA</name>
        <dbReference type="ChEBI" id="CHEBI:57288"/>
    </ligand>
</feature>
<evidence type="ECO:0000256" key="1">
    <source>
        <dbReference type="ARBA" id="ARBA00022679"/>
    </source>
</evidence>
<evidence type="ECO:0000256" key="2">
    <source>
        <dbReference type="ARBA" id="ARBA00022737"/>
    </source>
</evidence>
<dbReference type="PANTHER" id="PTHR43300">
    <property type="entry name" value="ACETYLTRANSFERASE"/>
    <property type="match status" value="1"/>
</dbReference>
<feature type="site" description="Increases basicity of active site His" evidence="3">
    <location>
        <position position="139"/>
    </location>
</feature>
<dbReference type="EMBL" id="MLQS01000001">
    <property type="protein sequence ID" value="OIJ22376.1"/>
    <property type="molecule type" value="Genomic_DNA"/>
</dbReference>
<feature type="domain" description="PglD N-terminal" evidence="5">
    <location>
        <begin position="5"/>
        <end position="70"/>
    </location>
</feature>
<reference evidence="6 7" key="1">
    <citation type="submission" date="2016-10" db="EMBL/GenBank/DDBJ databases">
        <title>Draft genome sequences of four alkaliphilic bacteria belonging to the Anaerobacillus genus.</title>
        <authorList>
            <person name="Bassil N.M."/>
            <person name="Lloyd J.R."/>
        </authorList>
    </citation>
    <scope>NUCLEOTIDE SEQUENCE [LARGE SCALE GENOMIC DNA]</scope>
    <source>
        <strain evidence="6 7">DSM 22531</strain>
    </source>
</reference>
<evidence type="ECO:0000256" key="4">
    <source>
        <dbReference type="PIRSR" id="PIRSR620019-2"/>
    </source>
</evidence>
<dbReference type="CDD" id="cd03360">
    <property type="entry name" value="LbH_AT_putative"/>
    <property type="match status" value="1"/>
</dbReference>
<dbReference type="InterPro" id="IPR018357">
    <property type="entry name" value="Hexapep_transf_CS"/>
</dbReference>
<name>A0A1S2MCR8_9BACI</name>
<dbReference type="STRING" id="472963.BKP45_07000"/>
<dbReference type="PANTHER" id="PTHR43300:SF7">
    <property type="entry name" value="UDP-N-ACETYLBACILLOSAMINE N-ACETYLTRANSFERASE"/>
    <property type="match status" value="1"/>
</dbReference>
<sequence length="210" mass="22487">MSKPVIIIGGGGHSKVLQDILKLINREIIGITEQSYEKEESNGIKIIGNDELIFKYKASEIELVNAIGSIPFTNKRKLIFTKFKENGYSFATIIHPSSIIASDTEFEEGVQIMAGVIVQPGTKVGYNTILNTKSSIDHDCKIGSHTHIAPGVTLSGNVTIEEDVHVGTSACIIQGVTIGRGTTIGAGSVVLKSISKNSKVVGNPAREVRK</sequence>
<dbReference type="Gene3D" id="2.160.10.10">
    <property type="entry name" value="Hexapeptide repeat proteins"/>
    <property type="match status" value="1"/>
</dbReference>
<dbReference type="GO" id="GO:0016740">
    <property type="term" value="F:transferase activity"/>
    <property type="evidence" value="ECO:0007669"/>
    <property type="project" value="UniProtKB-KW"/>
</dbReference>
<dbReference type="AlphaFoldDB" id="A0A1S2MCR8"/>
<organism evidence="6 7">
    <name type="scientific">Anaerobacillus alkalidiazotrophicus</name>
    <dbReference type="NCBI Taxonomy" id="472963"/>
    <lineage>
        <taxon>Bacteria</taxon>
        <taxon>Bacillati</taxon>
        <taxon>Bacillota</taxon>
        <taxon>Bacilli</taxon>
        <taxon>Bacillales</taxon>
        <taxon>Bacillaceae</taxon>
        <taxon>Anaerobacillus</taxon>
    </lineage>
</organism>
<dbReference type="InterPro" id="IPR001451">
    <property type="entry name" value="Hexapep"/>
</dbReference>
<dbReference type="InterPro" id="IPR011004">
    <property type="entry name" value="Trimer_LpxA-like_sf"/>
</dbReference>
<gene>
    <name evidence="6" type="ORF">BKP45_07000</name>
</gene>
<dbReference type="RefSeq" id="WP_071388931.1">
    <property type="nucleotide sequence ID" value="NZ_MLQS01000001.1"/>
</dbReference>
<feature type="active site" description="Proton acceptor" evidence="3">
    <location>
        <position position="138"/>
    </location>
</feature>
<feature type="binding site" evidence="4">
    <location>
        <position position="68"/>
    </location>
    <ligand>
        <name>substrate</name>
    </ligand>
</feature>